<dbReference type="PANTHER" id="PTHR11039:SF37">
    <property type="entry name" value="NEBULIN"/>
    <property type="match status" value="1"/>
</dbReference>
<dbReference type="GO" id="GO:0051015">
    <property type="term" value="F:actin filament binding"/>
    <property type="evidence" value="ECO:0007669"/>
    <property type="project" value="InterPro"/>
</dbReference>
<protein>
    <submittedName>
        <fullName evidence="3">Uncharacterized protein</fullName>
    </submittedName>
</protein>
<dbReference type="Proteomes" id="UP000264820">
    <property type="component" value="Unplaced"/>
</dbReference>
<proteinExistence type="predicted"/>
<evidence type="ECO:0000313" key="3">
    <source>
        <dbReference type="Ensembl" id="ENSHCOP00000013560.1"/>
    </source>
</evidence>
<evidence type="ECO:0000256" key="1">
    <source>
        <dbReference type="ARBA" id="ARBA00022737"/>
    </source>
</evidence>
<keyword evidence="4" id="KW-1185">Reference proteome</keyword>
<reference evidence="3" key="2">
    <citation type="submission" date="2025-09" db="UniProtKB">
        <authorList>
            <consortium name="Ensembl"/>
        </authorList>
    </citation>
    <scope>IDENTIFICATION</scope>
</reference>
<evidence type="ECO:0000256" key="2">
    <source>
        <dbReference type="ARBA" id="ARBA00023203"/>
    </source>
</evidence>
<dbReference type="AlphaFoldDB" id="A0A3Q3DJ52"/>
<dbReference type="GO" id="GO:0030018">
    <property type="term" value="C:Z disc"/>
    <property type="evidence" value="ECO:0007669"/>
    <property type="project" value="InterPro"/>
</dbReference>
<dbReference type="GO" id="GO:0071691">
    <property type="term" value="P:cardiac muscle thin filament assembly"/>
    <property type="evidence" value="ECO:0007669"/>
    <property type="project" value="TreeGrafter"/>
</dbReference>
<dbReference type="PROSITE" id="PS51216">
    <property type="entry name" value="NEBULIN"/>
    <property type="match status" value="1"/>
</dbReference>
<name>A0A3Q3DJ52_HIPCM</name>
<dbReference type="Ensembl" id="ENSHCOT00000027354.1">
    <property type="protein sequence ID" value="ENSHCOP00000013560.1"/>
    <property type="gene ID" value="ENSHCOG00000016753.1"/>
</dbReference>
<dbReference type="OMA" id="VEPYHVC"/>
<dbReference type="STRING" id="109280.ENSHCOP00000013560"/>
<organism evidence="3 4">
    <name type="scientific">Hippocampus comes</name>
    <name type="common">Tiger tail seahorse</name>
    <dbReference type="NCBI Taxonomy" id="109280"/>
    <lineage>
        <taxon>Eukaryota</taxon>
        <taxon>Metazoa</taxon>
        <taxon>Chordata</taxon>
        <taxon>Craniata</taxon>
        <taxon>Vertebrata</taxon>
        <taxon>Euteleostomi</taxon>
        <taxon>Actinopterygii</taxon>
        <taxon>Neopterygii</taxon>
        <taxon>Teleostei</taxon>
        <taxon>Neoteleostei</taxon>
        <taxon>Acanthomorphata</taxon>
        <taxon>Syngnathiaria</taxon>
        <taxon>Syngnathiformes</taxon>
        <taxon>Syngnathoidei</taxon>
        <taxon>Syngnathidae</taxon>
        <taxon>Hippocampus</taxon>
    </lineage>
</organism>
<dbReference type="GeneTree" id="ENSGT00940000154533"/>
<dbReference type="InterPro" id="IPR000900">
    <property type="entry name" value="Nebulin_repeat"/>
</dbReference>
<reference evidence="3" key="1">
    <citation type="submission" date="2025-08" db="UniProtKB">
        <authorList>
            <consortium name="Ensembl"/>
        </authorList>
    </citation>
    <scope>IDENTIFICATION</scope>
</reference>
<dbReference type="InterPro" id="IPR055297">
    <property type="entry name" value="NEBU/NEBL"/>
</dbReference>
<dbReference type="Pfam" id="PF00880">
    <property type="entry name" value="Nebulin"/>
    <property type="match status" value="1"/>
</dbReference>
<keyword evidence="2" id="KW-0009">Actin-binding</keyword>
<accession>A0A3Q3DJ52</accession>
<dbReference type="PANTHER" id="PTHR11039">
    <property type="entry name" value="NEBULIN"/>
    <property type="match status" value="1"/>
</dbReference>
<keyword evidence="1" id="KW-0677">Repeat</keyword>
<dbReference type="SMART" id="SM00227">
    <property type="entry name" value="NEBU"/>
    <property type="match status" value="2"/>
</dbReference>
<sequence length="119" mass="13572">SLSQGTAIPDLPEVKRVRETQKNISSLQYKEDVGRGISVSATPEMERVRRNQLNIIEHSLQLPDIITPIKYRDSLDRATAIPDLPEVKRVKQTQRHISSVVERPSQIACAPNKRGRWHQ</sequence>
<evidence type="ECO:0000313" key="4">
    <source>
        <dbReference type="Proteomes" id="UP000264820"/>
    </source>
</evidence>